<dbReference type="OrthoDB" id="1100397at2"/>
<keyword evidence="2" id="KW-1185">Reference proteome</keyword>
<name>A0A1I2W8P0_9BACT</name>
<evidence type="ECO:0000313" key="1">
    <source>
        <dbReference type="EMBL" id="SFG96416.1"/>
    </source>
</evidence>
<accession>A0A1I2W8P0</accession>
<proteinExistence type="predicted"/>
<gene>
    <name evidence="1" type="ORF">SAMN04487988_111156</name>
</gene>
<reference evidence="2" key="1">
    <citation type="submission" date="2016-10" db="EMBL/GenBank/DDBJ databases">
        <authorList>
            <person name="Varghese N."/>
            <person name="Submissions S."/>
        </authorList>
    </citation>
    <scope>NUCLEOTIDE SEQUENCE [LARGE SCALE GENOMIC DNA]</scope>
    <source>
        <strain evidence="2">DSM 19315</strain>
    </source>
</reference>
<sequence length="387" mass="44331">MQRYFKTKSWLSKSGFLHFSMKKVANWGVLIFTLLYVSCCSDREENKFLEIEKSDKVFNLKGEKFYFPEIINPLFINAVGDYLIISENRRNDPKYPLIRILKKSPLGYHSSKGKSGFGPFEIPDATLVEPGKNDSTFTVYSGMAKTFTDFSLTDTSLLGIDQYKQPEGMYEVFNMFHATDSTILGIKSIDENRLVEISLKDGEKLAGYGNWEKIPDTDHLIDYTDPIVNYHLGEINKGWFRGNREVGLFVKASIYRDRLEIFDYNDKEFTIVEGPRLELPKFEIVPSGANSVVIFDIQNKYGHRDVYIDDKYIYDLYGGFNEEEIQKTNEVAKTIYILTHSGDVVGKLNLDISIRGVVVDLNLQKIYGITTDEDPGIAVFELPSEFL</sequence>
<dbReference type="EMBL" id="FOPC01000011">
    <property type="protein sequence ID" value="SFG96416.1"/>
    <property type="molecule type" value="Genomic_DNA"/>
</dbReference>
<dbReference type="Pfam" id="PF15869">
    <property type="entry name" value="TolB_like"/>
    <property type="match status" value="1"/>
</dbReference>
<dbReference type="AlphaFoldDB" id="A0A1I2W8P0"/>
<evidence type="ECO:0000313" key="2">
    <source>
        <dbReference type="Proteomes" id="UP000199642"/>
    </source>
</evidence>
<organism evidence="1 2">
    <name type="scientific">Algoriphagus hitonicola</name>
    <dbReference type="NCBI Taxonomy" id="435880"/>
    <lineage>
        <taxon>Bacteria</taxon>
        <taxon>Pseudomonadati</taxon>
        <taxon>Bacteroidota</taxon>
        <taxon>Cytophagia</taxon>
        <taxon>Cytophagales</taxon>
        <taxon>Cyclobacteriaceae</taxon>
        <taxon>Algoriphagus</taxon>
    </lineage>
</organism>
<protein>
    <submittedName>
        <fullName evidence="1">TolB-like 6-blade propeller-like</fullName>
    </submittedName>
</protein>
<dbReference type="STRING" id="435880.SAMN04487988_111156"/>
<dbReference type="Proteomes" id="UP000199642">
    <property type="component" value="Unassembled WGS sequence"/>
</dbReference>
<dbReference type="RefSeq" id="WP_092793138.1">
    <property type="nucleotide sequence ID" value="NZ_FOPC01000011.1"/>
</dbReference>